<organism evidence="2 3">
    <name type="scientific">Dyella jejuensis</name>
    <dbReference type="NCBI Taxonomy" id="1432009"/>
    <lineage>
        <taxon>Bacteria</taxon>
        <taxon>Pseudomonadati</taxon>
        <taxon>Pseudomonadota</taxon>
        <taxon>Gammaproteobacteria</taxon>
        <taxon>Lysobacterales</taxon>
        <taxon>Rhodanobacteraceae</taxon>
        <taxon>Dyella</taxon>
    </lineage>
</organism>
<protein>
    <submittedName>
        <fullName evidence="2">Nuclear transport factor 2 family protein</fullName>
    </submittedName>
</protein>
<sequence>MPRCSAKTCWDWCARRPRTPCRPRRSRDAGVTITAEYVQGIFKQLEQGDGSAFFDHVAEDVDWTVMGTHPLAGHYPSKKAFIDGTFAKLDKVLPDGARLRLEHCIVAGDQAVVELHAMSTALNGLRFDNRYCWIVYFQDGRIVRVRAYLDSALVERLLRENPIAQA</sequence>
<dbReference type="EMBL" id="JADIKJ010000010">
    <property type="protein sequence ID" value="MFK2900659.1"/>
    <property type="molecule type" value="Genomic_DNA"/>
</dbReference>
<dbReference type="PANTHER" id="PTHR41252">
    <property type="entry name" value="BLR2505 PROTEIN"/>
    <property type="match status" value="1"/>
</dbReference>
<name>A0ABW8JI35_9GAMM</name>
<evidence type="ECO:0000259" key="1">
    <source>
        <dbReference type="Pfam" id="PF12680"/>
    </source>
</evidence>
<dbReference type="InterPro" id="IPR032710">
    <property type="entry name" value="NTF2-like_dom_sf"/>
</dbReference>
<comment type="caution">
    <text evidence="2">The sequence shown here is derived from an EMBL/GenBank/DDBJ whole genome shotgun (WGS) entry which is preliminary data.</text>
</comment>
<gene>
    <name evidence="2" type="ORF">ISP15_09950</name>
</gene>
<dbReference type="Proteomes" id="UP001620461">
    <property type="component" value="Unassembled WGS sequence"/>
</dbReference>
<accession>A0ABW8JI35</accession>
<dbReference type="Pfam" id="PF12680">
    <property type="entry name" value="SnoaL_2"/>
    <property type="match status" value="1"/>
</dbReference>
<dbReference type="Gene3D" id="3.10.450.50">
    <property type="match status" value="1"/>
</dbReference>
<dbReference type="InterPro" id="IPR037401">
    <property type="entry name" value="SnoaL-like"/>
</dbReference>
<dbReference type="SUPFAM" id="SSF54427">
    <property type="entry name" value="NTF2-like"/>
    <property type="match status" value="1"/>
</dbReference>
<proteinExistence type="predicted"/>
<keyword evidence="3" id="KW-1185">Reference proteome</keyword>
<dbReference type="PANTHER" id="PTHR41252:SF1">
    <property type="entry name" value="BLR2505 PROTEIN"/>
    <property type="match status" value="1"/>
</dbReference>
<feature type="domain" description="SnoaL-like" evidence="1">
    <location>
        <begin position="39"/>
        <end position="145"/>
    </location>
</feature>
<evidence type="ECO:0000313" key="3">
    <source>
        <dbReference type="Proteomes" id="UP001620461"/>
    </source>
</evidence>
<evidence type="ECO:0000313" key="2">
    <source>
        <dbReference type="EMBL" id="MFK2900659.1"/>
    </source>
</evidence>
<reference evidence="2 3" key="1">
    <citation type="submission" date="2020-10" db="EMBL/GenBank/DDBJ databases">
        <title>Phylogeny of dyella-like bacteria.</title>
        <authorList>
            <person name="Fu J."/>
        </authorList>
    </citation>
    <scope>NUCLEOTIDE SEQUENCE [LARGE SCALE GENOMIC DNA]</scope>
    <source>
        <strain evidence="2 3">JP1</strain>
    </source>
</reference>